<reference evidence="2 3" key="1">
    <citation type="submission" date="2019-02" db="EMBL/GenBank/DDBJ databases">
        <title>Deep-cultivation of Planctomycetes and their phenomic and genomic characterization uncovers novel biology.</title>
        <authorList>
            <person name="Wiegand S."/>
            <person name="Jogler M."/>
            <person name="Boedeker C."/>
            <person name="Pinto D."/>
            <person name="Vollmers J."/>
            <person name="Rivas-Marin E."/>
            <person name="Kohn T."/>
            <person name="Peeters S.H."/>
            <person name="Heuer A."/>
            <person name="Rast P."/>
            <person name="Oberbeckmann S."/>
            <person name="Bunk B."/>
            <person name="Jeske O."/>
            <person name="Meyerdierks A."/>
            <person name="Storesund J.E."/>
            <person name="Kallscheuer N."/>
            <person name="Luecker S."/>
            <person name="Lage O.M."/>
            <person name="Pohl T."/>
            <person name="Merkel B.J."/>
            <person name="Hornburger P."/>
            <person name="Mueller R.-W."/>
            <person name="Bruemmer F."/>
            <person name="Labrenz M."/>
            <person name="Spormann A.M."/>
            <person name="Op Den Camp H."/>
            <person name="Overmann J."/>
            <person name="Amann R."/>
            <person name="Jetten M.S.M."/>
            <person name="Mascher T."/>
            <person name="Medema M.H."/>
            <person name="Devos D.P."/>
            <person name="Kaster A.-K."/>
            <person name="Ovreas L."/>
            <person name="Rohde M."/>
            <person name="Galperin M.Y."/>
            <person name="Jogler C."/>
        </authorList>
    </citation>
    <scope>NUCLEOTIDE SEQUENCE [LARGE SCALE GENOMIC DNA]</scope>
    <source>
        <strain evidence="2 3">Pla52n</strain>
    </source>
</reference>
<evidence type="ECO:0000313" key="2">
    <source>
        <dbReference type="EMBL" id="TWU00906.1"/>
    </source>
</evidence>
<sequence precursor="true">MSRTIAFMTLMLVGLSANLPANLSANDVEVVYLNGMVLIEGDSSDNAIEISRVYNSIHIVRGLNGTTVGGASSQMIYIADDLLVEMFDGDDFIDIRSLHVRGNANAQVVIGLGEGDDTLIMENASVRFNILISDPPGSDGNDIALLRSITCNDLDILTELGTDQISVVSSTVNENLEIRASGAATVGVTHSDIDGGLFINTGRLGADTINVIANDFVWTSIHTSDRNDNLIIVGNHSHYVWGSISLNNGNDNLTFEHNQMGDWYTWQGGALLVDGGPGTDRGMIRRVMIWDPIVTESWEGSFK</sequence>
<accession>A0A5C6AP69</accession>
<name>A0A5C6AP69_9BACT</name>
<feature type="signal peptide" evidence="1">
    <location>
        <begin position="1"/>
        <end position="21"/>
    </location>
</feature>
<dbReference type="AlphaFoldDB" id="A0A5C6AP69"/>
<comment type="caution">
    <text evidence="2">The sequence shown here is derived from an EMBL/GenBank/DDBJ whole genome shotgun (WGS) entry which is preliminary data.</text>
</comment>
<keyword evidence="3" id="KW-1185">Reference proteome</keyword>
<organism evidence="2 3">
    <name type="scientific">Stieleria varia</name>
    <dbReference type="NCBI Taxonomy" id="2528005"/>
    <lineage>
        <taxon>Bacteria</taxon>
        <taxon>Pseudomonadati</taxon>
        <taxon>Planctomycetota</taxon>
        <taxon>Planctomycetia</taxon>
        <taxon>Pirellulales</taxon>
        <taxon>Pirellulaceae</taxon>
        <taxon>Stieleria</taxon>
    </lineage>
</organism>
<feature type="chain" id="PRO_5022978702" description="Right handed beta helix domain-containing protein" evidence="1">
    <location>
        <begin position="22"/>
        <end position="303"/>
    </location>
</feature>
<evidence type="ECO:0000313" key="3">
    <source>
        <dbReference type="Proteomes" id="UP000320176"/>
    </source>
</evidence>
<proteinExistence type="predicted"/>
<dbReference type="RefSeq" id="WP_146521449.1">
    <property type="nucleotide sequence ID" value="NZ_CP151726.1"/>
</dbReference>
<keyword evidence="1" id="KW-0732">Signal</keyword>
<evidence type="ECO:0000256" key="1">
    <source>
        <dbReference type="SAM" id="SignalP"/>
    </source>
</evidence>
<evidence type="ECO:0008006" key="4">
    <source>
        <dbReference type="Google" id="ProtNLM"/>
    </source>
</evidence>
<protein>
    <recommendedName>
        <fullName evidence="4">Right handed beta helix domain-containing protein</fullName>
    </recommendedName>
</protein>
<gene>
    <name evidence="2" type="ORF">Pla52n_42750</name>
</gene>
<dbReference type="EMBL" id="SJPN01000005">
    <property type="protein sequence ID" value="TWU00906.1"/>
    <property type="molecule type" value="Genomic_DNA"/>
</dbReference>
<dbReference type="Proteomes" id="UP000320176">
    <property type="component" value="Unassembled WGS sequence"/>
</dbReference>